<dbReference type="Pfam" id="PF00392">
    <property type="entry name" value="GntR"/>
    <property type="match status" value="1"/>
</dbReference>
<evidence type="ECO:0000256" key="4">
    <source>
        <dbReference type="ARBA" id="ARBA00023125"/>
    </source>
</evidence>
<evidence type="ECO:0000256" key="1">
    <source>
        <dbReference type="ARBA" id="ARBA00005384"/>
    </source>
</evidence>
<accession>A0A3B0TRI3</accession>
<dbReference type="InterPro" id="IPR015424">
    <property type="entry name" value="PyrdxlP-dep_Trfase"/>
</dbReference>
<dbReference type="SUPFAM" id="SSF53383">
    <property type="entry name" value="PLP-dependent transferases"/>
    <property type="match status" value="1"/>
</dbReference>
<evidence type="ECO:0000256" key="5">
    <source>
        <dbReference type="ARBA" id="ARBA00023163"/>
    </source>
</evidence>
<keyword evidence="2" id="KW-0663">Pyridoxal phosphate</keyword>
<comment type="similarity">
    <text evidence="1">In the C-terminal section; belongs to the class-I pyridoxal-phosphate-dependent aminotransferase family.</text>
</comment>
<organism evidence="7">
    <name type="scientific">hydrothermal vent metagenome</name>
    <dbReference type="NCBI Taxonomy" id="652676"/>
    <lineage>
        <taxon>unclassified sequences</taxon>
        <taxon>metagenomes</taxon>
        <taxon>ecological metagenomes</taxon>
    </lineage>
</organism>
<keyword evidence="4" id="KW-0238">DNA-binding</keyword>
<dbReference type="Gene3D" id="3.90.1150.10">
    <property type="entry name" value="Aspartate Aminotransferase, domain 1"/>
    <property type="match status" value="1"/>
</dbReference>
<gene>
    <name evidence="7" type="ORF">MNBD_ACTINO02-2068</name>
</gene>
<dbReference type="AlphaFoldDB" id="A0A3B0TRI3"/>
<evidence type="ECO:0000313" key="7">
    <source>
        <dbReference type="EMBL" id="VAW09646.1"/>
    </source>
</evidence>
<keyword evidence="3" id="KW-0805">Transcription regulation</keyword>
<dbReference type="GO" id="GO:0003677">
    <property type="term" value="F:DNA binding"/>
    <property type="evidence" value="ECO:0007669"/>
    <property type="project" value="UniProtKB-KW"/>
</dbReference>
<dbReference type="InterPro" id="IPR051446">
    <property type="entry name" value="HTH_trans_reg/aminotransferase"/>
</dbReference>
<reference evidence="7" key="1">
    <citation type="submission" date="2018-06" db="EMBL/GenBank/DDBJ databases">
        <authorList>
            <person name="Zhirakovskaya E."/>
        </authorList>
    </citation>
    <scope>NUCLEOTIDE SEQUENCE</scope>
</reference>
<dbReference type="InterPro" id="IPR015422">
    <property type="entry name" value="PyrdxlP-dep_Trfase_small"/>
</dbReference>
<sequence length="215" mass="22963">MIVHLAASTTDRTAHGIAQAIGSLVADGTVSVGERLPTVREVARVMGVSPTTVSEAWQTLQRHGIIETQRRRGTFVSERSGAMASRFWQVPVARGRYEIDLSTGTPDPDLLPDPAAFFGAMGRAPRMTSYLDRPVLVGLEEQLRGTWPFDPEYITVVNGALDALDRVIATAIPFASKVIVSDPTFPPILDMLDLVGATAIGVAIDEEGLDPGAVA</sequence>
<dbReference type="SUPFAM" id="SSF46785">
    <property type="entry name" value="Winged helix' DNA-binding domain"/>
    <property type="match status" value="1"/>
</dbReference>
<dbReference type="InterPro" id="IPR036388">
    <property type="entry name" value="WH-like_DNA-bd_sf"/>
</dbReference>
<dbReference type="CDD" id="cd07377">
    <property type="entry name" value="WHTH_GntR"/>
    <property type="match status" value="1"/>
</dbReference>
<keyword evidence="7" id="KW-0032">Aminotransferase</keyword>
<proteinExistence type="inferred from homology"/>
<dbReference type="PROSITE" id="PS50949">
    <property type="entry name" value="HTH_GNTR"/>
    <property type="match status" value="1"/>
</dbReference>
<protein>
    <submittedName>
        <fullName evidence="7">Transcriptional regulator, GntR family domain / Aspartate aminotransferase</fullName>
        <ecNumber evidence="7">2.6.1.1</ecNumber>
    </submittedName>
</protein>
<evidence type="ECO:0000259" key="6">
    <source>
        <dbReference type="PROSITE" id="PS50949"/>
    </source>
</evidence>
<keyword evidence="5" id="KW-0804">Transcription</keyword>
<dbReference type="Gene3D" id="3.40.640.10">
    <property type="entry name" value="Type I PLP-dependent aspartate aminotransferase-like (Major domain)"/>
    <property type="match status" value="1"/>
</dbReference>
<feature type="domain" description="HTH gntR-type" evidence="6">
    <location>
        <begin position="11"/>
        <end position="79"/>
    </location>
</feature>
<dbReference type="SMART" id="SM00345">
    <property type="entry name" value="HTH_GNTR"/>
    <property type="match status" value="1"/>
</dbReference>
<dbReference type="InterPro" id="IPR036390">
    <property type="entry name" value="WH_DNA-bd_sf"/>
</dbReference>
<dbReference type="Gene3D" id="1.10.10.10">
    <property type="entry name" value="Winged helix-like DNA-binding domain superfamily/Winged helix DNA-binding domain"/>
    <property type="match status" value="1"/>
</dbReference>
<dbReference type="InterPro" id="IPR000524">
    <property type="entry name" value="Tscrpt_reg_HTH_GntR"/>
</dbReference>
<dbReference type="PANTHER" id="PTHR46577">
    <property type="entry name" value="HTH-TYPE TRANSCRIPTIONAL REGULATORY PROTEIN GABR"/>
    <property type="match status" value="1"/>
</dbReference>
<dbReference type="InterPro" id="IPR015421">
    <property type="entry name" value="PyrdxlP-dep_Trfase_major"/>
</dbReference>
<dbReference type="PANTHER" id="PTHR46577:SF1">
    <property type="entry name" value="HTH-TYPE TRANSCRIPTIONAL REGULATORY PROTEIN GABR"/>
    <property type="match status" value="1"/>
</dbReference>
<name>A0A3B0TRI3_9ZZZZ</name>
<evidence type="ECO:0000256" key="2">
    <source>
        <dbReference type="ARBA" id="ARBA00022898"/>
    </source>
</evidence>
<dbReference type="GO" id="GO:0003700">
    <property type="term" value="F:DNA-binding transcription factor activity"/>
    <property type="evidence" value="ECO:0007669"/>
    <property type="project" value="InterPro"/>
</dbReference>
<keyword evidence="7" id="KW-0808">Transferase</keyword>
<dbReference type="EMBL" id="UOEK01000623">
    <property type="protein sequence ID" value="VAW09646.1"/>
    <property type="molecule type" value="Genomic_DNA"/>
</dbReference>
<evidence type="ECO:0000256" key="3">
    <source>
        <dbReference type="ARBA" id="ARBA00023015"/>
    </source>
</evidence>
<dbReference type="EC" id="2.6.1.1" evidence="7"/>
<dbReference type="GO" id="GO:0004069">
    <property type="term" value="F:L-aspartate:2-oxoglutarate aminotransferase activity"/>
    <property type="evidence" value="ECO:0007669"/>
    <property type="project" value="UniProtKB-EC"/>
</dbReference>
<feature type="non-terminal residue" evidence="7">
    <location>
        <position position="215"/>
    </location>
</feature>